<protein>
    <submittedName>
        <fullName evidence="1">Uncharacterized protein</fullName>
    </submittedName>
</protein>
<dbReference type="EMBL" id="SRMO01000054">
    <property type="protein sequence ID" value="TGG93058.1"/>
    <property type="molecule type" value="Genomic_DNA"/>
</dbReference>
<comment type="caution">
    <text evidence="1">The sequence shown here is derived from an EMBL/GenBank/DDBJ whole genome shotgun (WGS) entry which is preliminary data.</text>
</comment>
<sequence length="290" mass="31099">MPFSFYSVFETEQDYQLYAKEQRLGTVPVRSMVAEGEFLLFASRRWQVASIDNAAKAITVVPALAVGKVPSSAPGEFNVHTKVRQVMREILAGSSEPPYLDVGARQLLRQARLGFQSLGLNDRVLLGSPGGNLTWFPWVGSRTLNGLFLLIQALTEKQPKRSNLDLRCTASALQEAQVALKAARPEELENLLVERLQQDQKVAFPATGQVVLGSAKAAATAGFLPTRRGSGRGGEHVADSSDLTLHARTIAAPPAVFICCDSLATPAGRPGTTVGIECLSCQSPRGDIAA</sequence>
<dbReference type="Proteomes" id="UP000317990">
    <property type="component" value="Unassembled WGS sequence"/>
</dbReference>
<dbReference type="InterPro" id="IPR052511">
    <property type="entry name" value="ATP-dep_Helicase"/>
</dbReference>
<dbReference type="PANTHER" id="PTHR47962">
    <property type="entry name" value="ATP-DEPENDENT HELICASE LHR-RELATED-RELATED"/>
    <property type="match status" value="1"/>
</dbReference>
<dbReference type="GO" id="GO:0003677">
    <property type="term" value="F:DNA binding"/>
    <property type="evidence" value="ECO:0007669"/>
    <property type="project" value="TreeGrafter"/>
</dbReference>
<evidence type="ECO:0000313" key="2">
    <source>
        <dbReference type="Proteomes" id="UP000317990"/>
    </source>
</evidence>
<reference evidence="1 2" key="1">
    <citation type="journal article" date="2019" name="mSystems">
        <title>Life at home and on the roam: Genomic adaptions reflect the dual lifestyle of an intracellular, facultative symbiont.</title>
        <authorList>
            <person name="Burgsdorf I."/>
        </authorList>
    </citation>
    <scope>NUCLEOTIDE SEQUENCE [LARGE SCALE GENOMIC DNA]</scope>
    <source>
        <strain evidence="1">277cV</strain>
    </source>
</reference>
<accession>A0A524RNY8</accession>
<dbReference type="PANTHER" id="PTHR47962:SF7">
    <property type="entry name" value="MITOCHONDRIAL ATP-DEPENDENT HELICASE IRC3-RELATED"/>
    <property type="match status" value="1"/>
</dbReference>
<proteinExistence type="predicted"/>
<gene>
    <name evidence="1" type="ORF">ERJ67_04680</name>
</gene>
<organism evidence="1 2">
    <name type="scientific">Aphanocapsa feldmannii 277cV</name>
    <dbReference type="NCBI Taxonomy" id="2507553"/>
    <lineage>
        <taxon>Bacteria</taxon>
        <taxon>Bacillati</taxon>
        <taxon>Cyanobacteriota</taxon>
        <taxon>Cyanophyceae</taxon>
        <taxon>Oscillatoriophycideae</taxon>
        <taxon>Chroococcales</taxon>
        <taxon>Microcystaceae</taxon>
        <taxon>Aphanocapsa</taxon>
    </lineage>
</organism>
<name>A0A524RNY8_9CHRO</name>
<dbReference type="AlphaFoldDB" id="A0A524RNY8"/>
<evidence type="ECO:0000313" key="1">
    <source>
        <dbReference type="EMBL" id="TGG93058.1"/>
    </source>
</evidence>
<dbReference type="GO" id="GO:0016887">
    <property type="term" value="F:ATP hydrolysis activity"/>
    <property type="evidence" value="ECO:0007669"/>
    <property type="project" value="TreeGrafter"/>
</dbReference>